<organism evidence="4 5">
    <name type="scientific">Candidatus Sherwoodlollariibacterium unditelluris</name>
    <dbReference type="NCBI Taxonomy" id="1974757"/>
    <lineage>
        <taxon>Bacteria</taxon>
        <taxon>Pseudomonadati</taxon>
        <taxon>Candidatus Omnitrophota</taxon>
        <taxon>Candidatus Sherwoodlollariibacterium</taxon>
    </lineage>
</organism>
<dbReference type="PANTHER" id="PTHR44591">
    <property type="entry name" value="STRESS RESPONSE REGULATOR PROTEIN 1"/>
    <property type="match status" value="1"/>
</dbReference>
<dbReference type="SUPFAM" id="SSF52172">
    <property type="entry name" value="CheY-like"/>
    <property type="match status" value="1"/>
</dbReference>
<comment type="caution">
    <text evidence="4">The sequence shown here is derived from an EMBL/GenBank/DDBJ whole genome shotgun (WGS) entry which is preliminary data.</text>
</comment>
<evidence type="ECO:0000256" key="1">
    <source>
        <dbReference type="ARBA" id="ARBA00022553"/>
    </source>
</evidence>
<dbReference type="EMBL" id="PCRK01000018">
    <property type="protein sequence ID" value="PIP19801.1"/>
    <property type="molecule type" value="Genomic_DNA"/>
</dbReference>
<evidence type="ECO:0000259" key="3">
    <source>
        <dbReference type="PROSITE" id="PS50110"/>
    </source>
</evidence>
<dbReference type="InterPro" id="IPR001789">
    <property type="entry name" value="Sig_transdc_resp-reg_receiver"/>
</dbReference>
<dbReference type="Gene3D" id="3.40.50.2300">
    <property type="match status" value="1"/>
</dbReference>
<dbReference type="AlphaFoldDB" id="A0A2G9YMS0"/>
<dbReference type="PANTHER" id="PTHR44591:SF3">
    <property type="entry name" value="RESPONSE REGULATORY DOMAIN-CONTAINING PROTEIN"/>
    <property type="match status" value="1"/>
</dbReference>
<keyword evidence="1 2" id="KW-0597">Phosphoprotein</keyword>
<dbReference type="GO" id="GO:0000160">
    <property type="term" value="P:phosphorelay signal transduction system"/>
    <property type="evidence" value="ECO:0007669"/>
    <property type="project" value="InterPro"/>
</dbReference>
<dbReference type="Pfam" id="PF00072">
    <property type="entry name" value="Response_reg"/>
    <property type="match status" value="1"/>
</dbReference>
<proteinExistence type="predicted"/>
<dbReference type="SMART" id="SM00448">
    <property type="entry name" value="REC"/>
    <property type="match status" value="1"/>
</dbReference>
<evidence type="ECO:0000256" key="2">
    <source>
        <dbReference type="PROSITE-ProRule" id="PRU00169"/>
    </source>
</evidence>
<dbReference type="InterPro" id="IPR011006">
    <property type="entry name" value="CheY-like_superfamily"/>
</dbReference>
<dbReference type="CDD" id="cd00156">
    <property type="entry name" value="REC"/>
    <property type="match status" value="1"/>
</dbReference>
<accession>A0A2G9YMS0</accession>
<reference evidence="4 5" key="1">
    <citation type="submission" date="2017-09" db="EMBL/GenBank/DDBJ databases">
        <title>Depth-based differentiation of microbial function through sediment-hosted aquifers and enrichment of novel symbionts in the deep terrestrial subsurface.</title>
        <authorList>
            <person name="Probst A.J."/>
            <person name="Ladd B."/>
            <person name="Jarett J.K."/>
            <person name="Geller-Mcgrath D.E."/>
            <person name="Sieber C.M."/>
            <person name="Emerson J.B."/>
            <person name="Anantharaman K."/>
            <person name="Thomas B.C."/>
            <person name="Malmstrom R."/>
            <person name="Stieglmeier M."/>
            <person name="Klingl A."/>
            <person name="Woyke T."/>
            <person name="Ryan C.M."/>
            <person name="Banfield J.F."/>
        </authorList>
    </citation>
    <scope>NUCLEOTIDE SEQUENCE [LARGE SCALE GENOMIC DNA]</scope>
    <source>
        <strain evidence="4">CG23_combo_of_CG06-09_8_20_14_all_41_10</strain>
    </source>
</reference>
<protein>
    <submittedName>
        <fullName evidence="4">Two-component system response regulator</fullName>
    </submittedName>
</protein>
<name>A0A2G9YMS0_9BACT</name>
<gene>
    <name evidence="4" type="ORF">COX41_00925</name>
</gene>
<sequence length="127" mass="14142">MSCKVLVVDDEAQLRDLFSDLLKKENFTVKCASSGEEALDIIGKEDFEVVLLDIRMSGISGLEALKKIKELKPNMIVILITGFGYDEDLITKSKEYGCAGYIGKNMPISRILSSFKLFIKTAKEKAK</sequence>
<dbReference type="Proteomes" id="UP000231292">
    <property type="component" value="Unassembled WGS sequence"/>
</dbReference>
<dbReference type="InterPro" id="IPR050595">
    <property type="entry name" value="Bact_response_regulator"/>
</dbReference>
<evidence type="ECO:0000313" key="5">
    <source>
        <dbReference type="Proteomes" id="UP000231292"/>
    </source>
</evidence>
<feature type="modified residue" description="4-aspartylphosphate" evidence="2">
    <location>
        <position position="53"/>
    </location>
</feature>
<evidence type="ECO:0000313" key="4">
    <source>
        <dbReference type="EMBL" id="PIP19801.1"/>
    </source>
</evidence>
<feature type="domain" description="Response regulatory" evidence="3">
    <location>
        <begin position="4"/>
        <end position="119"/>
    </location>
</feature>
<dbReference type="PROSITE" id="PS50110">
    <property type="entry name" value="RESPONSE_REGULATORY"/>
    <property type="match status" value="1"/>
</dbReference>